<feature type="transmembrane region" description="Helical" evidence="7">
    <location>
        <begin position="368"/>
        <end position="386"/>
    </location>
</feature>
<dbReference type="InterPro" id="IPR020846">
    <property type="entry name" value="MFS_dom"/>
</dbReference>
<feature type="transmembrane region" description="Helical" evidence="7">
    <location>
        <begin position="7"/>
        <end position="31"/>
    </location>
</feature>
<dbReference type="RefSeq" id="WP_244682842.1">
    <property type="nucleotide sequence ID" value="NZ_JALIRM010000013.1"/>
</dbReference>
<dbReference type="Gene3D" id="1.20.1720.10">
    <property type="entry name" value="Multidrug resistance protein D"/>
    <property type="match status" value="1"/>
</dbReference>
<evidence type="ECO:0000259" key="8">
    <source>
        <dbReference type="PROSITE" id="PS50850"/>
    </source>
</evidence>
<dbReference type="InterPro" id="IPR011701">
    <property type="entry name" value="MFS"/>
</dbReference>
<dbReference type="Gene3D" id="1.20.1250.20">
    <property type="entry name" value="MFS general substrate transporter like domains"/>
    <property type="match status" value="1"/>
</dbReference>
<evidence type="ECO:0000256" key="3">
    <source>
        <dbReference type="ARBA" id="ARBA00022475"/>
    </source>
</evidence>
<evidence type="ECO:0000256" key="7">
    <source>
        <dbReference type="SAM" id="Phobius"/>
    </source>
</evidence>
<feature type="transmembrane region" description="Helical" evidence="7">
    <location>
        <begin position="302"/>
        <end position="321"/>
    </location>
</feature>
<gene>
    <name evidence="9" type="ORF">J2S14_003470</name>
</gene>
<feature type="transmembrane region" description="Helical" evidence="7">
    <location>
        <begin position="93"/>
        <end position="110"/>
    </location>
</feature>
<evidence type="ECO:0000256" key="4">
    <source>
        <dbReference type="ARBA" id="ARBA00022692"/>
    </source>
</evidence>
<sequence>MKKRPVITIALITAICLLGNEMLFIVLPIYWKFFGLDSLWQVGVLLSINRFVRIPINSVVGWCYHKISKRTGVLFAIILASVSTYSYGILKGFWLLLLVRILWGVAWSFLRLGGYLTVISSSDGKTRGQLIGLYNGLWGLGTLFGMLIGGLLCDLIGIPPITTGFAVLAALTIPLAIKFIPNVSNVEHSDEKKTGSIIRSAQHRKVLFNGLFVAFVVYGVFFTTISKLIEFHMEGTVLIWGMTIGAAAVTGVVQSIKMGFDPFLAPTIGKWSDLKFGRIPLLTIALLGGSMFLAIIPILGNFFFLFIMILAFQMVCTFLITTSDSLAADLSKGPLAIKTMTYYTLFADLGAAVGPLLSFIVLDFVGLPWLYWFTSLLLFMAFLFWLKEHRRQKVKSQSVEGLGF</sequence>
<feature type="transmembrane region" description="Helical" evidence="7">
    <location>
        <begin position="206"/>
        <end position="225"/>
    </location>
</feature>
<keyword evidence="4 7" id="KW-0812">Transmembrane</keyword>
<feature type="transmembrane region" description="Helical" evidence="7">
    <location>
        <begin position="158"/>
        <end position="177"/>
    </location>
</feature>
<organism evidence="9 10">
    <name type="scientific">Lederbergia wuyishanensis</name>
    <dbReference type="NCBI Taxonomy" id="1347903"/>
    <lineage>
        <taxon>Bacteria</taxon>
        <taxon>Bacillati</taxon>
        <taxon>Bacillota</taxon>
        <taxon>Bacilli</taxon>
        <taxon>Bacillales</taxon>
        <taxon>Bacillaceae</taxon>
        <taxon>Lederbergia</taxon>
    </lineage>
</organism>
<keyword evidence="10" id="KW-1185">Reference proteome</keyword>
<dbReference type="InterPro" id="IPR050171">
    <property type="entry name" value="MFS_Transporters"/>
</dbReference>
<feature type="domain" description="Major facilitator superfamily (MFS) profile" evidence="8">
    <location>
        <begin position="5"/>
        <end position="393"/>
    </location>
</feature>
<evidence type="ECO:0000313" key="9">
    <source>
        <dbReference type="EMBL" id="MDQ0344626.1"/>
    </source>
</evidence>
<evidence type="ECO:0000256" key="1">
    <source>
        <dbReference type="ARBA" id="ARBA00004651"/>
    </source>
</evidence>
<keyword evidence="5 7" id="KW-1133">Transmembrane helix</keyword>
<name>A0ABU0D872_9BACI</name>
<feature type="transmembrane region" description="Helical" evidence="7">
    <location>
        <begin position="276"/>
        <end position="296"/>
    </location>
</feature>
<dbReference type="EMBL" id="JAUSUO010000010">
    <property type="protein sequence ID" value="MDQ0344626.1"/>
    <property type="molecule type" value="Genomic_DNA"/>
</dbReference>
<reference evidence="9 10" key="1">
    <citation type="submission" date="2023-07" db="EMBL/GenBank/DDBJ databases">
        <title>Genomic Encyclopedia of Type Strains, Phase IV (KMG-IV): sequencing the most valuable type-strain genomes for metagenomic binning, comparative biology and taxonomic classification.</title>
        <authorList>
            <person name="Goeker M."/>
        </authorList>
    </citation>
    <scope>NUCLEOTIDE SEQUENCE [LARGE SCALE GENOMIC DNA]</scope>
    <source>
        <strain evidence="9 10">DSM 27848</strain>
    </source>
</reference>
<evidence type="ECO:0000256" key="6">
    <source>
        <dbReference type="ARBA" id="ARBA00023136"/>
    </source>
</evidence>
<evidence type="ECO:0000256" key="5">
    <source>
        <dbReference type="ARBA" id="ARBA00022989"/>
    </source>
</evidence>
<keyword evidence="6 7" id="KW-0472">Membrane</keyword>
<keyword evidence="2" id="KW-0813">Transport</keyword>
<dbReference type="Proteomes" id="UP001232343">
    <property type="component" value="Unassembled WGS sequence"/>
</dbReference>
<feature type="transmembrane region" description="Helical" evidence="7">
    <location>
        <begin position="237"/>
        <end position="256"/>
    </location>
</feature>
<feature type="transmembrane region" description="Helical" evidence="7">
    <location>
        <begin position="131"/>
        <end position="152"/>
    </location>
</feature>
<dbReference type="PROSITE" id="PS50850">
    <property type="entry name" value="MFS"/>
    <property type="match status" value="1"/>
</dbReference>
<comment type="caution">
    <text evidence="9">The sequence shown here is derived from an EMBL/GenBank/DDBJ whole genome shotgun (WGS) entry which is preliminary data.</text>
</comment>
<feature type="transmembrane region" description="Helical" evidence="7">
    <location>
        <begin position="342"/>
        <end position="362"/>
    </location>
</feature>
<dbReference type="PANTHER" id="PTHR23517">
    <property type="entry name" value="RESISTANCE PROTEIN MDTM, PUTATIVE-RELATED-RELATED"/>
    <property type="match status" value="1"/>
</dbReference>
<dbReference type="InterPro" id="IPR036259">
    <property type="entry name" value="MFS_trans_sf"/>
</dbReference>
<dbReference type="SUPFAM" id="SSF103473">
    <property type="entry name" value="MFS general substrate transporter"/>
    <property type="match status" value="1"/>
</dbReference>
<evidence type="ECO:0000313" key="10">
    <source>
        <dbReference type="Proteomes" id="UP001232343"/>
    </source>
</evidence>
<evidence type="ECO:0000256" key="2">
    <source>
        <dbReference type="ARBA" id="ARBA00022448"/>
    </source>
</evidence>
<feature type="transmembrane region" description="Helical" evidence="7">
    <location>
        <begin position="71"/>
        <end position="87"/>
    </location>
</feature>
<accession>A0ABU0D872</accession>
<dbReference type="Pfam" id="PF07690">
    <property type="entry name" value="MFS_1"/>
    <property type="match status" value="2"/>
</dbReference>
<keyword evidence="3" id="KW-1003">Cell membrane</keyword>
<proteinExistence type="predicted"/>
<protein>
    <submittedName>
        <fullName evidence="9">MFS family permease</fullName>
    </submittedName>
</protein>
<comment type="subcellular location">
    <subcellularLocation>
        <location evidence="1">Cell membrane</location>
        <topology evidence="1">Multi-pass membrane protein</topology>
    </subcellularLocation>
</comment>